<sequence>MSNTATASTPVLVEDTASNEDTTPIENLQEVEDIQEGVSKRKRTSAVWNHFKLKKVEGKMKAQCNYCKKHLLGESKQGTNHLRTHLERCPSLKLRGDLRRQVMMKEQGKANKKVSASPYNFDQEGSREDLAHMVIMHEYPLAMVDHVGFRKFVSGLQPNFKLVSRNTLKRDILKIYDYEKQKSMAKIDNNGSRVAITTDMWTSSNKKRGFMVVTGHYINDSWILESQIMRFIYVPSPHTKEVLSTVLLECLLEWNVDRKLSTVTVDNCTTNDAMMRILLEKLEYPTLQRLARDILAIPVTTVASESAFSTSGRLLSPHRSRLHPRTLEALMCAQSWLWSELKGSSPMPEDATIQNILEDYDDHEEEESGAMELAN</sequence>
<keyword evidence="3 9" id="KW-0863">Zinc-finger</keyword>
<dbReference type="SUPFAM" id="SSF53098">
    <property type="entry name" value="Ribonuclease H-like"/>
    <property type="match status" value="2"/>
</dbReference>
<dbReference type="GO" id="GO:0008270">
    <property type="term" value="F:zinc ion binding"/>
    <property type="evidence" value="ECO:0007669"/>
    <property type="project" value="UniProtKB-KW"/>
</dbReference>
<keyword evidence="7" id="KW-0804">Transcription</keyword>
<evidence type="ECO:0000256" key="9">
    <source>
        <dbReference type="PROSITE-ProRule" id="PRU00027"/>
    </source>
</evidence>
<dbReference type="InterPro" id="IPR008906">
    <property type="entry name" value="HATC_C_dom"/>
</dbReference>
<proteinExistence type="predicted"/>
<evidence type="ECO:0000256" key="8">
    <source>
        <dbReference type="ARBA" id="ARBA00023242"/>
    </source>
</evidence>
<dbReference type="SUPFAM" id="SSF57667">
    <property type="entry name" value="beta-beta-alpha zinc fingers"/>
    <property type="match status" value="1"/>
</dbReference>
<keyword evidence="4" id="KW-0862">Zinc</keyword>
<dbReference type="Pfam" id="PF02892">
    <property type="entry name" value="zf-BED"/>
    <property type="match status" value="1"/>
</dbReference>
<evidence type="ECO:0000256" key="2">
    <source>
        <dbReference type="ARBA" id="ARBA00022723"/>
    </source>
</evidence>
<dbReference type="PANTHER" id="PTHR46481">
    <property type="entry name" value="ZINC FINGER BED DOMAIN-CONTAINING PROTEIN 4"/>
    <property type="match status" value="1"/>
</dbReference>
<evidence type="ECO:0000256" key="5">
    <source>
        <dbReference type="ARBA" id="ARBA00023015"/>
    </source>
</evidence>
<keyword evidence="2" id="KW-0479">Metal-binding</keyword>
<evidence type="ECO:0000259" key="10">
    <source>
        <dbReference type="PROSITE" id="PS50808"/>
    </source>
</evidence>
<keyword evidence="5" id="KW-0805">Transcription regulation</keyword>
<dbReference type="AlphaFoldDB" id="A0A2N9F1Y0"/>
<evidence type="ECO:0000313" key="11">
    <source>
        <dbReference type="EMBL" id="SPC81108.1"/>
    </source>
</evidence>
<comment type="subcellular location">
    <subcellularLocation>
        <location evidence="1">Nucleus</location>
    </subcellularLocation>
</comment>
<feature type="domain" description="BED-type" evidence="10">
    <location>
        <begin position="42"/>
        <end position="102"/>
    </location>
</feature>
<evidence type="ECO:0000256" key="6">
    <source>
        <dbReference type="ARBA" id="ARBA00023125"/>
    </source>
</evidence>
<keyword evidence="8" id="KW-0539">Nucleus</keyword>
<dbReference type="EMBL" id="OIVN01000494">
    <property type="protein sequence ID" value="SPC81108.1"/>
    <property type="molecule type" value="Genomic_DNA"/>
</dbReference>
<dbReference type="GO" id="GO:0005634">
    <property type="term" value="C:nucleus"/>
    <property type="evidence" value="ECO:0007669"/>
    <property type="project" value="UniProtKB-SubCell"/>
</dbReference>
<evidence type="ECO:0000256" key="4">
    <source>
        <dbReference type="ARBA" id="ARBA00022833"/>
    </source>
</evidence>
<organism evidence="11">
    <name type="scientific">Fagus sylvatica</name>
    <name type="common">Beechnut</name>
    <dbReference type="NCBI Taxonomy" id="28930"/>
    <lineage>
        <taxon>Eukaryota</taxon>
        <taxon>Viridiplantae</taxon>
        <taxon>Streptophyta</taxon>
        <taxon>Embryophyta</taxon>
        <taxon>Tracheophyta</taxon>
        <taxon>Spermatophyta</taxon>
        <taxon>Magnoliopsida</taxon>
        <taxon>eudicotyledons</taxon>
        <taxon>Gunneridae</taxon>
        <taxon>Pentapetalae</taxon>
        <taxon>rosids</taxon>
        <taxon>fabids</taxon>
        <taxon>Fagales</taxon>
        <taxon>Fagaceae</taxon>
        <taxon>Fagus</taxon>
    </lineage>
</organism>
<evidence type="ECO:0000256" key="1">
    <source>
        <dbReference type="ARBA" id="ARBA00004123"/>
    </source>
</evidence>
<dbReference type="PANTHER" id="PTHR46481:SF11">
    <property type="entry name" value="ZINC FINGER BED DOMAIN-CONTAINING PROTEIN RICESLEEPER 2-LIKE"/>
    <property type="match status" value="1"/>
</dbReference>
<dbReference type="SUPFAM" id="SSF140996">
    <property type="entry name" value="Hermes dimerisation domain"/>
    <property type="match status" value="1"/>
</dbReference>
<keyword evidence="6" id="KW-0238">DNA-binding</keyword>
<dbReference type="InterPro" id="IPR012337">
    <property type="entry name" value="RNaseH-like_sf"/>
</dbReference>
<dbReference type="Pfam" id="PF05699">
    <property type="entry name" value="Dimer_Tnp_hAT"/>
    <property type="match status" value="1"/>
</dbReference>
<dbReference type="GO" id="GO:0003677">
    <property type="term" value="F:DNA binding"/>
    <property type="evidence" value="ECO:0007669"/>
    <property type="project" value="UniProtKB-KW"/>
</dbReference>
<evidence type="ECO:0000256" key="7">
    <source>
        <dbReference type="ARBA" id="ARBA00023163"/>
    </source>
</evidence>
<dbReference type="InterPro" id="IPR052035">
    <property type="entry name" value="ZnF_BED_domain_contain"/>
</dbReference>
<name>A0A2N9F1Y0_FAGSY</name>
<dbReference type="InterPro" id="IPR036236">
    <property type="entry name" value="Znf_C2H2_sf"/>
</dbReference>
<gene>
    <name evidence="11" type="ORF">FSB_LOCUS8990</name>
</gene>
<reference evidence="11" key="1">
    <citation type="submission" date="2018-02" db="EMBL/GenBank/DDBJ databases">
        <authorList>
            <person name="Cohen D.B."/>
            <person name="Kent A.D."/>
        </authorList>
    </citation>
    <scope>NUCLEOTIDE SEQUENCE</scope>
</reference>
<dbReference type="GO" id="GO:0046983">
    <property type="term" value="F:protein dimerization activity"/>
    <property type="evidence" value="ECO:0007669"/>
    <property type="project" value="InterPro"/>
</dbReference>
<protein>
    <recommendedName>
        <fullName evidence="10">BED-type domain-containing protein</fullName>
    </recommendedName>
</protein>
<evidence type="ECO:0000256" key="3">
    <source>
        <dbReference type="ARBA" id="ARBA00022771"/>
    </source>
</evidence>
<dbReference type="SMART" id="SM00614">
    <property type="entry name" value="ZnF_BED"/>
    <property type="match status" value="1"/>
</dbReference>
<dbReference type="PROSITE" id="PS50808">
    <property type="entry name" value="ZF_BED"/>
    <property type="match status" value="1"/>
</dbReference>
<accession>A0A2N9F1Y0</accession>
<dbReference type="InterPro" id="IPR003656">
    <property type="entry name" value="Znf_BED"/>
</dbReference>